<sequence length="180" mass="20103">MSISTTTGNRPVSPKRLPKLPGAPRQPGWYIPWIFVGVFMVVLAVNGVMVHFALSSWTGIETENHFIKGLGYNNDLAGARAQAERGWQIQPEFTSTEPRKGLIAITARDKQGQILKDATVTVTMIRPIAEGHDKTLSLPYLGEGRYGAPVELDLEGQWDMRFVITHVTGDYQDQKRVWVQ</sequence>
<dbReference type="Pfam" id="PF05751">
    <property type="entry name" value="FixH"/>
    <property type="match status" value="1"/>
</dbReference>
<keyword evidence="1" id="KW-0812">Transmembrane</keyword>
<evidence type="ECO:0000313" key="3">
    <source>
        <dbReference type="Proteomes" id="UP000652760"/>
    </source>
</evidence>
<feature type="transmembrane region" description="Helical" evidence="1">
    <location>
        <begin position="30"/>
        <end position="54"/>
    </location>
</feature>
<name>A0ABS1F2F6_9PROT</name>
<evidence type="ECO:0000256" key="1">
    <source>
        <dbReference type="SAM" id="Phobius"/>
    </source>
</evidence>
<organism evidence="2 3">
    <name type="scientific">Azospirillum endophyticum</name>
    <dbReference type="NCBI Taxonomy" id="2800326"/>
    <lineage>
        <taxon>Bacteria</taxon>
        <taxon>Pseudomonadati</taxon>
        <taxon>Pseudomonadota</taxon>
        <taxon>Alphaproteobacteria</taxon>
        <taxon>Rhodospirillales</taxon>
        <taxon>Azospirillaceae</taxon>
        <taxon>Azospirillum</taxon>
    </lineage>
</organism>
<comment type="caution">
    <text evidence="2">The sequence shown here is derived from an EMBL/GenBank/DDBJ whole genome shotgun (WGS) entry which is preliminary data.</text>
</comment>
<proteinExistence type="predicted"/>
<accession>A0ABS1F2F6</accession>
<keyword evidence="3" id="KW-1185">Reference proteome</keyword>
<gene>
    <name evidence="2" type="ORF">JHL17_09285</name>
</gene>
<dbReference type="EMBL" id="JAENHM010000028">
    <property type="protein sequence ID" value="MBK1837606.1"/>
    <property type="molecule type" value="Genomic_DNA"/>
</dbReference>
<protein>
    <submittedName>
        <fullName evidence="2">FixH family protein</fullName>
    </submittedName>
</protein>
<dbReference type="Proteomes" id="UP000652760">
    <property type="component" value="Unassembled WGS sequence"/>
</dbReference>
<dbReference type="InterPro" id="IPR008620">
    <property type="entry name" value="FixH"/>
</dbReference>
<keyword evidence="1" id="KW-0472">Membrane</keyword>
<reference evidence="3" key="1">
    <citation type="submission" date="2021-01" db="EMBL/GenBank/DDBJ databases">
        <title>Genome public.</title>
        <authorList>
            <person name="Liu C."/>
            <person name="Sun Q."/>
        </authorList>
    </citation>
    <scope>NUCLEOTIDE SEQUENCE [LARGE SCALE GENOMIC DNA]</scope>
    <source>
        <strain evidence="3">YIM B02556</strain>
    </source>
</reference>
<dbReference type="RefSeq" id="WP_200192339.1">
    <property type="nucleotide sequence ID" value="NZ_JAENHM010000028.1"/>
</dbReference>
<evidence type="ECO:0000313" key="2">
    <source>
        <dbReference type="EMBL" id="MBK1837606.1"/>
    </source>
</evidence>
<keyword evidence="1" id="KW-1133">Transmembrane helix</keyword>